<dbReference type="EMBL" id="MU001689">
    <property type="protein sequence ID" value="KAF2454831.1"/>
    <property type="molecule type" value="Genomic_DNA"/>
</dbReference>
<reference evidence="1" key="1">
    <citation type="journal article" date="2020" name="Stud. Mycol.">
        <title>101 Dothideomycetes genomes: a test case for predicting lifestyles and emergence of pathogens.</title>
        <authorList>
            <person name="Haridas S."/>
            <person name="Albert R."/>
            <person name="Binder M."/>
            <person name="Bloem J."/>
            <person name="Labutti K."/>
            <person name="Salamov A."/>
            <person name="Andreopoulos B."/>
            <person name="Baker S."/>
            <person name="Barry K."/>
            <person name="Bills G."/>
            <person name="Bluhm B."/>
            <person name="Cannon C."/>
            <person name="Castanera R."/>
            <person name="Culley D."/>
            <person name="Daum C."/>
            <person name="Ezra D."/>
            <person name="Gonzalez J."/>
            <person name="Henrissat B."/>
            <person name="Kuo A."/>
            <person name="Liang C."/>
            <person name="Lipzen A."/>
            <person name="Lutzoni F."/>
            <person name="Magnuson J."/>
            <person name="Mondo S."/>
            <person name="Nolan M."/>
            <person name="Ohm R."/>
            <person name="Pangilinan J."/>
            <person name="Park H.-J."/>
            <person name="Ramirez L."/>
            <person name="Alfaro M."/>
            <person name="Sun H."/>
            <person name="Tritt A."/>
            <person name="Yoshinaga Y."/>
            <person name="Zwiers L.-H."/>
            <person name="Turgeon B."/>
            <person name="Goodwin S."/>
            <person name="Spatafora J."/>
            <person name="Crous P."/>
            <person name="Grigoriev I."/>
        </authorList>
    </citation>
    <scope>NUCLEOTIDE SEQUENCE</scope>
    <source>
        <strain evidence="1">ATCC 16933</strain>
    </source>
</reference>
<dbReference type="Proteomes" id="UP000799766">
    <property type="component" value="Unassembled WGS sequence"/>
</dbReference>
<organism evidence="1 2">
    <name type="scientific">Lineolata rhizophorae</name>
    <dbReference type="NCBI Taxonomy" id="578093"/>
    <lineage>
        <taxon>Eukaryota</taxon>
        <taxon>Fungi</taxon>
        <taxon>Dikarya</taxon>
        <taxon>Ascomycota</taxon>
        <taxon>Pezizomycotina</taxon>
        <taxon>Dothideomycetes</taxon>
        <taxon>Dothideomycetes incertae sedis</taxon>
        <taxon>Lineolatales</taxon>
        <taxon>Lineolataceae</taxon>
        <taxon>Lineolata</taxon>
    </lineage>
</organism>
<gene>
    <name evidence="1" type="ORF">BDY21DRAFT_95496</name>
</gene>
<dbReference type="OrthoDB" id="2958217at2759"/>
<protein>
    <submittedName>
        <fullName evidence="1">Uncharacterized protein</fullName>
    </submittedName>
</protein>
<evidence type="ECO:0000313" key="1">
    <source>
        <dbReference type="EMBL" id="KAF2454831.1"/>
    </source>
</evidence>
<accession>A0A6A6NSV0</accession>
<keyword evidence="2" id="KW-1185">Reference proteome</keyword>
<sequence length="223" mass="24856">MVSQLPAVPEQTTKPSIEEFKLRIHQLELQILERFIQSTSDSSIPVGKRFCSTCLVFNEKLEDAISKASTVNQGNAVSRNATSDIILRTVPEILAEEICSLCRLIAKCFVREKRREIYARLAPADPAWRHLSTDRIARLFYPADDSDGERSPIRDRFASNVQLSLGSLAVDGTLALWWPEDSTDSLATSLHCSRWRLTTIAPSSACRLTRCICRSRSATSGAT</sequence>
<proteinExistence type="predicted"/>
<dbReference type="AlphaFoldDB" id="A0A6A6NSV0"/>
<evidence type="ECO:0000313" key="2">
    <source>
        <dbReference type="Proteomes" id="UP000799766"/>
    </source>
</evidence>
<name>A0A6A6NSV0_9PEZI</name>